<dbReference type="RefSeq" id="XP_007741918.1">
    <property type="nucleotide sequence ID" value="XM_007743728.1"/>
</dbReference>
<dbReference type="Proteomes" id="UP000019471">
    <property type="component" value="Unassembled WGS sequence"/>
</dbReference>
<dbReference type="InterPro" id="IPR007867">
    <property type="entry name" value="GMC_OxRtase_C"/>
</dbReference>
<sequence length="78" mass="8121">MSSTASMGKTGDPKACVDTSFRVLGVSNLPIGGLSVLQVLTNGHSQATAFLVGLMVGDMLVADYQLDDQSETPLRGHL</sequence>
<dbReference type="Pfam" id="PF05199">
    <property type="entry name" value="GMC_oxred_C"/>
    <property type="match status" value="1"/>
</dbReference>
<organism evidence="2 3">
    <name type="scientific">Cladophialophora psammophila CBS 110553</name>
    <dbReference type="NCBI Taxonomy" id="1182543"/>
    <lineage>
        <taxon>Eukaryota</taxon>
        <taxon>Fungi</taxon>
        <taxon>Dikarya</taxon>
        <taxon>Ascomycota</taxon>
        <taxon>Pezizomycotina</taxon>
        <taxon>Eurotiomycetes</taxon>
        <taxon>Chaetothyriomycetidae</taxon>
        <taxon>Chaetothyriales</taxon>
        <taxon>Herpotrichiellaceae</taxon>
        <taxon>Cladophialophora</taxon>
    </lineage>
</organism>
<dbReference type="HOGENOM" id="CLU_2621837_0_0_1"/>
<proteinExistence type="predicted"/>
<accession>W9X7T0</accession>
<dbReference type="Gene3D" id="3.50.50.60">
    <property type="entry name" value="FAD/NAD(P)-binding domain"/>
    <property type="match status" value="1"/>
</dbReference>
<dbReference type="AlphaFoldDB" id="W9X7T0"/>
<evidence type="ECO:0000313" key="3">
    <source>
        <dbReference type="Proteomes" id="UP000019471"/>
    </source>
</evidence>
<reference evidence="2 3" key="1">
    <citation type="submission" date="2013-03" db="EMBL/GenBank/DDBJ databases">
        <title>The Genome Sequence of Cladophialophora psammophila CBS 110553.</title>
        <authorList>
            <consortium name="The Broad Institute Genomics Platform"/>
            <person name="Cuomo C."/>
            <person name="de Hoog S."/>
            <person name="Gorbushina A."/>
            <person name="Walker B."/>
            <person name="Young S.K."/>
            <person name="Zeng Q."/>
            <person name="Gargeya S."/>
            <person name="Fitzgerald M."/>
            <person name="Haas B."/>
            <person name="Abouelleil A."/>
            <person name="Allen A.W."/>
            <person name="Alvarado L."/>
            <person name="Arachchi H.M."/>
            <person name="Berlin A.M."/>
            <person name="Chapman S.B."/>
            <person name="Gainer-Dewar J."/>
            <person name="Goldberg J."/>
            <person name="Griggs A."/>
            <person name="Gujja S."/>
            <person name="Hansen M."/>
            <person name="Howarth C."/>
            <person name="Imamovic A."/>
            <person name="Ireland A."/>
            <person name="Larimer J."/>
            <person name="McCowan C."/>
            <person name="Murphy C."/>
            <person name="Pearson M."/>
            <person name="Poon T.W."/>
            <person name="Priest M."/>
            <person name="Roberts A."/>
            <person name="Saif S."/>
            <person name="Shea T."/>
            <person name="Sisk P."/>
            <person name="Sykes S."/>
            <person name="Wortman J."/>
            <person name="Nusbaum C."/>
            <person name="Birren B."/>
        </authorList>
    </citation>
    <scope>NUCLEOTIDE SEQUENCE [LARGE SCALE GENOMIC DNA]</scope>
    <source>
        <strain evidence="2 3">CBS 110553</strain>
    </source>
</reference>
<keyword evidence="3" id="KW-1185">Reference proteome</keyword>
<dbReference type="EMBL" id="AMGX01000004">
    <property type="protein sequence ID" value="EXJ73355.1"/>
    <property type="molecule type" value="Genomic_DNA"/>
</dbReference>
<dbReference type="SUPFAM" id="SSF51905">
    <property type="entry name" value="FAD/NAD(P)-binding domain"/>
    <property type="match status" value="1"/>
</dbReference>
<dbReference type="InterPro" id="IPR036188">
    <property type="entry name" value="FAD/NAD-bd_sf"/>
</dbReference>
<gene>
    <name evidence="2" type="ORF">A1O5_03115</name>
</gene>
<feature type="domain" description="Glucose-methanol-choline oxidoreductase C-terminal" evidence="1">
    <location>
        <begin position="2"/>
        <end position="53"/>
    </location>
</feature>
<dbReference type="GO" id="GO:0016614">
    <property type="term" value="F:oxidoreductase activity, acting on CH-OH group of donors"/>
    <property type="evidence" value="ECO:0007669"/>
    <property type="project" value="InterPro"/>
</dbReference>
<evidence type="ECO:0000259" key="1">
    <source>
        <dbReference type="Pfam" id="PF05199"/>
    </source>
</evidence>
<evidence type="ECO:0000313" key="2">
    <source>
        <dbReference type="EMBL" id="EXJ73355.1"/>
    </source>
</evidence>
<protein>
    <recommendedName>
        <fullName evidence="1">Glucose-methanol-choline oxidoreductase C-terminal domain-containing protein</fullName>
    </recommendedName>
</protein>
<name>W9X7T0_9EURO</name>
<dbReference type="STRING" id="1182543.W9X7T0"/>
<dbReference type="GeneID" id="19187845"/>
<comment type="caution">
    <text evidence="2">The sequence shown here is derived from an EMBL/GenBank/DDBJ whole genome shotgun (WGS) entry which is preliminary data.</text>
</comment>
<dbReference type="OrthoDB" id="269227at2759"/>